<evidence type="ECO:0000256" key="2">
    <source>
        <dbReference type="SAM" id="MobiDB-lite"/>
    </source>
</evidence>
<feature type="non-terminal residue" evidence="3">
    <location>
        <position position="2059"/>
    </location>
</feature>
<dbReference type="Proteomes" id="UP000186817">
    <property type="component" value="Unassembled WGS sequence"/>
</dbReference>
<dbReference type="Gene3D" id="1.10.443.10">
    <property type="entry name" value="Intergrase catalytic core"/>
    <property type="match status" value="1"/>
</dbReference>
<dbReference type="GO" id="GO:0006310">
    <property type="term" value="P:DNA recombination"/>
    <property type="evidence" value="ECO:0007669"/>
    <property type="project" value="UniProtKB-KW"/>
</dbReference>
<keyword evidence="4" id="KW-1185">Reference proteome</keyword>
<evidence type="ECO:0000313" key="3">
    <source>
        <dbReference type="EMBL" id="OLP75913.1"/>
    </source>
</evidence>
<feature type="region of interest" description="Disordered" evidence="2">
    <location>
        <begin position="212"/>
        <end position="242"/>
    </location>
</feature>
<sequence>MAGSEGSGLSDRGSQAPPGLGENLLSEVGIKFKIGSLQTEKGGSAVSCQVIGIALLEGGFLVAVPHAAWHRTGARRYLPPDSLVRPVLAEVLAAGEGDRREAHPVWRVKVWIGTLRADLAQSVIFGSSDEAATFGAGEEEAEVVFTIAGSGGGPGGPMPAVPFGPSLSAVANDHFAFVSAAEAPEEPQDRRLDAVEAAIAKLQTGMESLLSRLPGAGDLQGQAAPVQEPRPKASAAPPAGGVSAVGKALPGLDPAVVRSARAAGVPEVQLQRMSAMVSNARRLPAEPPRQGISPLDDEDEDLPAPDGGGDRATGNPLDAAVLKMSEILQHMHRDRRGGSVEDVLDRAEGGSDPTSVTLGAGKSKISRLIETQMNEDFTLAQSGPGLENLQCSARAWIEHRSLLQSYAGPIRQAWTLGGIIDSLDAGDHEPAKATALLALASLDQAAVDGGSWVLASEIALEGAPPFGSFARPRVLDQFEARQSRLLDSRFVSGLGRRREFIQGAASEAEARPPATRKEKAKAKTRTRLHPHRGSRVEPIPAEPREQSRCGERDPDQLALNAIVLVLDWLHLGQPSVCKAELGLSLGRPLNPRQWRALDLLRGSVHRWNRGADVGPSEMGRAAAKFEGLEDLLEGAKGRAVEMDLLRALDSCGRLCLWPEDELASRGRNGLFAVAKDESRDRMVLDARGPNAWEGGTDRWIQSLKSLEQICHMYIAPSHDVAVYAEDLREYYHAFVISAQRQQRNALALSLTREELRSLSCCAKGPARQVMIPCLNTLAMGDTHAVNYGQTAHLSVVLRQGVLRLKDFVTLKGRPPRSPALTAGLLIDDMILLDPVERRNPASPPRGLTVMKRIREGYESSGLPRHCGKAVSGEWEAEFWGGLFDGKAGILRPNPKRVVPLGFFLVRLVRSGVCCGSILETVSGGLVAALQMRRRLLSLLDRVYAEQGGRADDDLFPLAGPLSSELLACAALLCTAEADLRTPGAPLLVCTDASSTKEAGVASRIPEHLSIELCRHGLQKGLWSRLLGALPSYLRERGELDPAVYAELPGESYEHHPMLEELCCSLQFFQVGQVVSTKRLRHINVGELRAALRCEADVGNRYGKCRYMHILDSQVAAACLTKGRSSSAALNFELSRSLPAHLALGTVPRFGFIRSAFNPADDPTRDVVLRQPSRELPSWWASAVEEGDFSDLDAWLRERGMHLDQLRELPPEDELLPDAQVSMPGDDPSRLCRRQRDPEGYARAKLGGRTVEAADLVRLFDRLPTEAVSRSVIERRRGTLFGAGAYVHGGAVCVAPKARFTSFQILCNCKALPHRDAHNWRDEPNLLIALTSYRGGQVWVESPGGEHRLLVRGVARWGRLIDLQRGPAYLNHSQLHATLPWKGRRILVVSYCIRNPEKLGEAQLDYLESVGFRPPRFSNPPDSHGDQAQESFEPLAAAAPLARFELREKFELPPPGEPLRQFSSLQDRVNGSLRVEPRAVASGSPRVDLLRPAEPVISSPRSDTRQASLISDCPGLSSSILDFLLDLPAGRFVFSAAFPDLRSALQAGPGWLDLFSGSRGLAREICRAAPWWVLCYDIAHSGDEDLLGTEVQREIFFLLSEGAFKGFSAGPVCSSFSAAIVPSWRTSEFPGGAPWLKPSQRSKVQSGNAMLEFVVNLIRMAEESGLLYLVENPLNSWFWKQKAWDHWNGNPARAKGFAAQETTGTSCFDGRDPELKISLTKRAEPYPRRLCVLLSQVIAQDAGFIRGCRKLDIVRCAKCNGARFGEASNPGPARRRAEPRADVNLAEVPLVQPATAALQRSVWDDFRRWVDEGSGNEGCAYATAVPEMLVELLCAYGQVLYSRGKPLQHYRQLLALSQRKVPLVRPFIRQAWEMLTRWERLEPTKHRPPLPEPVLEAMCSLAIAWGWDRWAASTLLGFYGCCRIGEILNASRADLFTPEDLLRDDRRIALQLNEPKTRTRGAKVQHTTVQFSHNLCYFICKTFRCLPRRSKLYFGSPAVYRRRWDTLLAALGIPQTFRLTPGSLRGGGAVAAYQSGVGISDLQWRMRLAHQATLSFYLQE</sequence>
<feature type="region of interest" description="Disordered" evidence="2">
    <location>
        <begin position="503"/>
        <end position="551"/>
    </location>
</feature>
<dbReference type="InterPro" id="IPR013762">
    <property type="entry name" value="Integrase-like_cat_sf"/>
</dbReference>
<feature type="compositionally biased region" description="Low complexity" evidence="2">
    <location>
        <begin position="232"/>
        <end position="242"/>
    </location>
</feature>
<evidence type="ECO:0000313" key="4">
    <source>
        <dbReference type="Proteomes" id="UP000186817"/>
    </source>
</evidence>
<keyword evidence="1" id="KW-0233">DNA recombination</keyword>
<dbReference type="EMBL" id="LSRX01002215">
    <property type="protein sequence ID" value="OLP75913.1"/>
    <property type="molecule type" value="Genomic_DNA"/>
</dbReference>
<feature type="region of interest" description="Disordered" evidence="2">
    <location>
        <begin position="332"/>
        <end position="359"/>
    </location>
</feature>
<feature type="compositionally biased region" description="Basic and acidic residues" evidence="2">
    <location>
        <begin position="336"/>
        <end position="349"/>
    </location>
</feature>
<accession>A0A1Q9BZ04</accession>
<feature type="compositionally biased region" description="Basic and acidic residues" evidence="2">
    <location>
        <begin position="542"/>
        <end position="551"/>
    </location>
</feature>
<feature type="region of interest" description="Disordered" evidence="2">
    <location>
        <begin position="279"/>
        <end position="316"/>
    </location>
</feature>
<reference evidence="3 4" key="1">
    <citation type="submission" date="2016-02" db="EMBL/GenBank/DDBJ databases">
        <title>Genome analysis of coral dinoflagellate symbionts highlights evolutionary adaptations to a symbiotic lifestyle.</title>
        <authorList>
            <person name="Aranda M."/>
            <person name="Li Y."/>
            <person name="Liew Y.J."/>
            <person name="Baumgarten S."/>
            <person name="Simakov O."/>
            <person name="Wilson M."/>
            <person name="Piel J."/>
            <person name="Ashoor H."/>
            <person name="Bougouffa S."/>
            <person name="Bajic V.B."/>
            <person name="Ryu T."/>
            <person name="Ravasi T."/>
            <person name="Bayer T."/>
            <person name="Micklem G."/>
            <person name="Kim H."/>
            <person name="Bhak J."/>
            <person name="Lajeunesse T.C."/>
            <person name="Voolstra C.R."/>
        </authorList>
    </citation>
    <scope>NUCLEOTIDE SEQUENCE [LARGE SCALE GENOMIC DNA]</scope>
    <source>
        <strain evidence="3 4">CCMP2467</strain>
    </source>
</reference>
<gene>
    <name evidence="3" type="ORF">AK812_SmicGene44225</name>
</gene>
<dbReference type="GO" id="GO:0015074">
    <property type="term" value="P:DNA integration"/>
    <property type="evidence" value="ECO:0007669"/>
    <property type="project" value="InterPro"/>
</dbReference>
<organism evidence="3 4">
    <name type="scientific">Symbiodinium microadriaticum</name>
    <name type="common">Dinoflagellate</name>
    <name type="synonym">Zooxanthella microadriatica</name>
    <dbReference type="NCBI Taxonomy" id="2951"/>
    <lineage>
        <taxon>Eukaryota</taxon>
        <taxon>Sar</taxon>
        <taxon>Alveolata</taxon>
        <taxon>Dinophyceae</taxon>
        <taxon>Suessiales</taxon>
        <taxon>Symbiodiniaceae</taxon>
        <taxon>Symbiodinium</taxon>
    </lineage>
</organism>
<comment type="caution">
    <text evidence="3">The sequence shown here is derived from an EMBL/GenBank/DDBJ whole genome shotgun (WGS) entry which is preliminary data.</text>
</comment>
<evidence type="ECO:0000256" key="1">
    <source>
        <dbReference type="ARBA" id="ARBA00023172"/>
    </source>
</evidence>
<dbReference type="OrthoDB" id="422177at2759"/>
<protein>
    <submittedName>
        <fullName evidence="3">Uncharacterized protein</fullName>
    </submittedName>
</protein>
<dbReference type="GO" id="GO:0003677">
    <property type="term" value="F:DNA binding"/>
    <property type="evidence" value="ECO:0007669"/>
    <property type="project" value="InterPro"/>
</dbReference>
<feature type="compositionally biased region" description="Basic residues" evidence="2">
    <location>
        <begin position="518"/>
        <end position="533"/>
    </location>
</feature>
<dbReference type="InterPro" id="IPR011010">
    <property type="entry name" value="DNA_brk_join_enz"/>
</dbReference>
<name>A0A1Q9BZ04_SYMMI</name>
<dbReference type="SUPFAM" id="SSF56349">
    <property type="entry name" value="DNA breaking-rejoining enzymes"/>
    <property type="match status" value="1"/>
</dbReference>
<proteinExistence type="predicted"/>